<evidence type="ECO:0000256" key="1">
    <source>
        <dbReference type="ARBA" id="ARBA00023015"/>
    </source>
</evidence>
<dbReference type="InterPro" id="IPR050204">
    <property type="entry name" value="AraC_XylS_family_regulators"/>
</dbReference>
<evidence type="ECO:0000313" key="7">
    <source>
        <dbReference type="Proteomes" id="UP000236649"/>
    </source>
</evidence>
<dbReference type="PROSITE" id="PS00041">
    <property type="entry name" value="HTH_ARAC_FAMILY_1"/>
    <property type="match status" value="1"/>
</dbReference>
<feature type="compositionally biased region" description="Pro residues" evidence="4">
    <location>
        <begin position="248"/>
        <end position="257"/>
    </location>
</feature>
<evidence type="ECO:0000259" key="5">
    <source>
        <dbReference type="PROSITE" id="PS01124"/>
    </source>
</evidence>
<dbReference type="InterPro" id="IPR009057">
    <property type="entry name" value="Homeodomain-like_sf"/>
</dbReference>
<reference evidence="6 7" key="1">
    <citation type="submission" date="2018-01" db="EMBL/GenBank/DDBJ databases">
        <title>Species boundaries and ecological features among Paraburkholderia terrae DSMZ17804T, P. hospita DSMZ17164T and P. caribensis DSMZ13236T.</title>
        <authorList>
            <person name="Pratama A.A."/>
        </authorList>
    </citation>
    <scope>NUCLEOTIDE SEQUENCE [LARGE SCALE GENOMIC DNA]</scope>
    <source>
        <strain evidence="6 7">DSM 17164</strain>
    </source>
</reference>
<accession>A0AAN1JNC9</accession>
<dbReference type="SMART" id="SM00342">
    <property type="entry name" value="HTH_ARAC"/>
    <property type="match status" value="1"/>
</dbReference>
<dbReference type="KEGG" id="phs:C2L64_49820"/>
<evidence type="ECO:0000256" key="4">
    <source>
        <dbReference type="SAM" id="MobiDB-lite"/>
    </source>
</evidence>
<protein>
    <submittedName>
        <fullName evidence="6">AraC family transcriptional regulator</fullName>
    </submittedName>
</protein>
<feature type="region of interest" description="Disordered" evidence="4">
    <location>
        <begin position="223"/>
        <end position="257"/>
    </location>
</feature>
<evidence type="ECO:0000313" key="6">
    <source>
        <dbReference type="EMBL" id="AUT76354.1"/>
    </source>
</evidence>
<dbReference type="EMBL" id="CP026109">
    <property type="protein sequence ID" value="AUT76354.1"/>
    <property type="molecule type" value="Genomic_DNA"/>
</dbReference>
<dbReference type="PANTHER" id="PTHR46796">
    <property type="entry name" value="HTH-TYPE TRANSCRIPTIONAL ACTIVATOR RHAS-RELATED"/>
    <property type="match status" value="1"/>
</dbReference>
<evidence type="ECO:0000256" key="2">
    <source>
        <dbReference type="ARBA" id="ARBA00023125"/>
    </source>
</evidence>
<dbReference type="GO" id="GO:0043565">
    <property type="term" value="F:sequence-specific DNA binding"/>
    <property type="evidence" value="ECO:0007669"/>
    <property type="project" value="InterPro"/>
</dbReference>
<name>A0AAN1JNC9_9BURK</name>
<dbReference type="GO" id="GO:0003700">
    <property type="term" value="F:DNA-binding transcription factor activity"/>
    <property type="evidence" value="ECO:0007669"/>
    <property type="project" value="InterPro"/>
</dbReference>
<dbReference type="Pfam" id="PF12833">
    <property type="entry name" value="HTH_18"/>
    <property type="match status" value="1"/>
</dbReference>
<dbReference type="SUPFAM" id="SSF46689">
    <property type="entry name" value="Homeodomain-like"/>
    <property type="match status" value="2"/>
</dbReference>
<organism evidence="6 7">
    <name type="scientific">Paraburkholderia hospita</name>
    <dbReference type="NCBI Taxonomy" id="169430"/>
    <lineage>
        <taxon>Bacteria</taxon>
        <taxon>Pseudomonadati</taxon>
        <taxon>Pseudomonadota</taxon>
        <taxon>Betaproteobacteria</taxon>
        <taxon>Burkholderiales</taxon>
        <taxon>Burkholderiaceae</taxon>
        <taxon>Paraburkholderia</taxon>
    </lineage>
</organism>
<dbReference type="Gene3D" id="1.10.10.60">
    <property type="entry name" value="Homeodomain-like"/>
    <property type="match status" value="2"/>
</dbReference>
<keyword evidence="1" id="KW-0805">Transcription regulation</keyword>
<dbReference type="AlphaFoldDB" id="A0AAN1JNC9"/>
<sequence>MRHGVPPSRVRNRVRCQNSVFRMSTIDLSRLASLAAALLAQLPKSQGPWQPDPACARNLEILIDRLSNGDAVSAEFGPLLRDALARQHVMTWQVVHGLLVAICGYAAGPGNAAGSLEQRTRGMTAHQYQSLLEHVDARLSASLSLADLAAASMLTVAHLSRAIKRATGTTPKRWLQQRRVDHAKQLLVRNNGSLSEIATACGFSNQSHLTRVFVKLTGTTPRTWQTSRRITTQSRQTRAGIRATAPRGRPPTRPPSR</sequence>
<dbReference type="Proteomes" id="UP000236649">
    <property type="component" value="Chromosome 5"/>
</dbReference>
<proteinExistence type="predicted"/>
<dbReference type="InterPro" id="IPR018062">
    <property type="entry name" value="HTH_AraC-typ_CS"/>
</dbReference>
<keyword evidence="3" id="KW-0804">Transcription</keyword>
<dbReference type="PROSITE" id="PS01124">
    <property type="entry name" value="HTH_ARAC_FAMILY_2"/>
    <property type="match status" value="1"/>
</dbReference>
<feature type="domain" description="HTH araC/xylS-type" evidence="5">
    <location>
        <begin position="129"/>
        <end position="227"/>
    </location>
</feature>
<feature type="compositionally biased region" description="Low complexity" evidence="4">
    <location>
        <begin position="223"/>
        <end position="247"/>
    </location>
</feature>
<gene>
    <name evidence="6" type="ORF">C2L64_49820</name>
</gene>
<dbReference type="InterPro" id="IPR018060">
    <property type="entry name" value="HTH_AraC"/>
</dbReference>
<dbReference type="PANTHER" id="PTHR46796:SF14">
    <property type="entry name" value="TRANSCRIPTIONAL REGULATORY PROTEIN"/>
    <property type="match status" value="1"/>
</dbReference>
<evidence type="ECO:0000256" key="3">
    <source>
        <dbReference type="ARBA" id="ARBA00023163"/>
    </source>
</evidence>
<keyword evidence="2" id="KW-0238">DNA-binding</keyword>